<dbReference type="PROSITE" id="PS51222">
    <property type="entry name" value="DCD"/>
    <property type="match status" value="1"/>
</dbReference>
<sequence>MGREVLACCRLYMKSADTLSLQQSQPHPSSVNNFANIRLGQFVSSQFRRRVSSGSSLATMLHPVFAPTATHAMMEGDKSDEKITGFIFLCNGETKPECYRYRVFGLPRGNLDIVEKIKLGTKLFLFDFSVKRLYGIYSAVSRGGMNLEPAAFNGKFPAQVRFKIVNDCLPLAESALKHAIKDNYQGSKFRQELNTEQVKTLVSLFRPIDLPPSIFGVPTFANVAPAHAFPSAITVEKILPSARPYSLCLPGATHAHTLSGGWPQPSKHLHYVHRNTLPQSNQNYSAEAPKSTYDHQSYEMAMEMGLRNHVARHENQYRVPQFPKEREAVLHSANVANYYHSQYLPSATTLRISSQAQGLAPSYAFPASSGAPQPLRSTYQSHYTINL</sequence>
<evidence type="ECO:0000313" key="2">
    <source>
        <dbReference type="EMBL" id="VFU31085.1"/>
    </source>
</evidence>
<name>A0A6N2KR74_SALVM</name>
<gene>
    <name evidence="2" type="ORF">SVIM_LOCUS126396</name>
</gene>
<protein>
    <recommendedName>
        <fullName evidence="1">DCD domain-containing protein</fullName>
    </recommendedName>
</protein>
<accession>A0A6N2KR74</accession>
<evidence type="ECO:0000259" key="1">
    <source>
        <dbReference type="PROSITE" id="PS51222"/>
    </source>
</evidence>
<dbReference type="Pfam" id="PF10539">
    <property type="entry name" value="Dev_Cell_Death"/>
    <property type="match status" value="1"/>
</dbReference>
<organism evidence="2">
    <name type="scientific">Salix viminalis</name>
    <name type="common">Common osier</name>
    <name type="synonym">Basket willow</name>
    <dbReference type="NCBI Taxonomy" id="40686"/>
    <lineage>
        <taxon>Eukaryota</taxon>
        <taxon>Viridiplantae</taxon>
        <taxon>Streptophyta</taxon>
        <taxon>Embryophyta</taxon>
        <taxon>Tracheophyta</taxon>
        <taxon>Spermatophyta</taxon>
        <taxon>Magnoliopsida</taxon>
        <taxon>eudicotyledons</taxon>
        <taxon>Gunneridae</taxon>
        <taxon>Pentapetalae</taxon>
        <taxon>rosids</taxon>
        <taxon>fabids</taxon>
        <taxon>Malpighiales</taxon>
        <taxon>Salicaceae</taxon>
        <taxon>Saliceae</taxon>
        <taxon>Salix</taxon>
    </lineage>
</organism>
<proteinExistence type="predicted"/>
<dbReference type="EMBL" id="CAADRP010000668">
    <property type="protein sequence ID" value="VFU31085.1"/>
    <property type="molecule type" value="Genomic_DNA"/>
</dbReference>
<reference evidence="2" key="1">
    <citation type="submission" date="2019-03" db="EMBL/GenBank/DDBJ databases">
        <authorList>
            <person name="Mank J."/>
            <person name="Almeida P."/>
        </authorList>
    </citation>
    <scope>NUCLEOTIDE SEQUENCE</scope>
    <source>
        <strain evidence="2">78183</strain>
    </source>
</reference>
<dbReference type="AlphaFoldDB" id="A0A6N2KR74"/>
<dbReference type="PANTHER" id="PTHR46444">
    <property type="entry name" value="DCD (DEVELOPMENT AND CELL DEATH) DOMAIN PROTEIN-RELATED"/>
    <property type="match status" value="1"/>
</dbReference>
<dbReference type="InterPro" id="IPR013989">
    <property type="entry name" value="Dev_and_cell_death_domain"/>
</dbReference>
<feature type="domain" description="DCD" evidence="1">
    <location>
        <begin position="81"/>
        <end position="207"/>
    </location>
</feature>
<dbReference type="PANTHER" id="PTHR46444:SF19">
    <property type="entry name" value="OS02G0745600 PROTEIN"/>
    <property type="match status" value="1"/>
</dbReference>
<dbReference type="SMART" id="SM00767">
    <property type="entry name" value="DCD"/>
    <property type="match status" value="1"/>
</dbReference>